<dbReference type="RefSeq" id="WP_119483123.1">
    <property type="nucleotide sequence ID" value="NZ_QXTG01000002.1"/>
</dbReference>
<evidence type="ECO:0000259" key="1">
    <source>
        <dbReference type="PROSITE" id="PS51186"/>
    </source>
</evidence>
<dbReference type="EMBL" id="QXTG01000002">
    <property type="protein sequence ID" value="RIX28814.1"/>
    <property type="molecule type" value="Genomic_DNA"/>
</dbReference>
<reference evidence="3" key="1">
    <citation type="submission" date="2018-09" db="EMBL/GenBank/DDBJ databases">
        <authorList>
            <person name="Kim I."/>
        </authorList>
    </citation>
    <scope>NUCLEOTIDE SEQUENCE [LARGE SCALE GENOMIC DNA]</scope>
    <source>
        <strain evidence="3">DD4a</strain>
    </source>
</reference>
<sequence>MPILDADSAQAYGRGLLVGDLVRLRPLEERDLIHLERWWGDPEWQVFQQQTVRPQPDGPAQDLFRRWSGNDSSAAVGFSVETVSSGEFVGHVTLWGAALPARAATLGIIIGPNHVGRGYGTDAVRVVSRYGFRAMGLHRIGLSVFAFNARGRAAYEKAGFQLEGVRREAVFTDGGFTDEVLMGLLRADWEALEEARSVAEASA</sequence>
<proteinExistence type="predicted"/>
<name>A0A3A1U7C4_9MICO</name>
<dbReference type="Proteomes" id="UP000265742">
    <property type="component" value="Unassembled WGS sequence"/>
</dbReference>
<dbReference type="PANTHER" id="PTHR43415:SF3">
    <property type="entry name" value="GNAT-FAMILY ACETYLTRANSFERASE"/>
    <property type="match status" value="1"/>
</dbReference>
<evidence type="ECO:0000313" key="2">
    <source>
        <dbReference type="EMBL" id="RIX28814.1"/>
    </source>
</evidence>
<keyword evidence="2" id="KW-0808">Transferase</keyword>
<accession>A0A3A1U7C4</accession>
<dbReference type="AlphaFoldDB" id="A0A3A1U7C4"/>
<comment type="caution">
    <text evidence="2">The sequence shown here is derived from an EMBL/GenBank/DDBJ whole genome shotgun (WGS) entry which is preliminary data.</text>
</comment>
<organism evidence="2 3">
    <name type="scientific">Amnibacterium setariae</name>
    <dbReference type="NCBI Taxonomy" id="2306585"/>
    <lineage>
        <taxon>Bacteria</taxon>
        <taxon>Bacillati</taxon>
        <taxon>Actinomycetota</taxon>
        <taxon>Actinomycetes</taxon>
        <taxon>Micrococcales</taxon>
        <taxon>Microbacteriaceae</taxon>
        <taxon>Amnibacterium</taxon>
    </lineage>
</organism>
<keyword evidence="3" id="KW-1185">Reference proteome</keyword>
<evidence type="ECO:0000313" key="3">
    <source>
        <dbReference type="Proteomes" id="UP000265742"/>
    </source>
</evidence>
<dbReference type="PANTHER" id="PTHR43415">
    <property type="entry name" value="SPERMIDINE N(1)-ACETYLTRANSFERASE"/>
    <property type="match status" value="1"/>
</dbReference>
<dbReference type="Pfam" id="PF13302">
    <property type="entry name" value="Acetyltransf_3"/>
    <property type="match status" value="1"/>
</dbReference>
<gene>
    <name evidence="2" type="ORF">D1781_08105</name>
</gene>
<feature type="domain" description="N-acetyltransferase" evidence="1">
    <location>
        <begin position="22"/>
        <end position="187"/>
    </location>
</feature>
<dbReference type="Gene3D" id="3.40.630.30">
    <property type="match status" value="1"/>
</dbReference>
<protein>
    <submittedName>
        <fullName evidence="2">N-acetyltransferase</fullName>
    </submittedName>
</protein>
<dbReference type="PROSITE" id="PS51186">
    <property type="entry name" value="GNAT"/>
    <property type="match status" value="1"/>
</dbReference>
<dbReference type="InterPro" id="IPR016181">
    <property type="entry name" value="Acyl_CoA_acyltransferase"/>
</dbReference>
<dbReference type="GO" id="GO:0016747">
    <property type="term" value="F:acyltransferase activity, transferring groups other than amino-acyl groups"/>
    <property type="evidence" value="ECO:0007669"/>
    <property type="project" value="InterPro"/>
</dbReference>
<dbReference type="SUPFAM" id="SSF55729">
    <property type="entry name" value="Acyl-CoA N-acyltransferases (Nat)"/>
    <property type="match status" value="1"/>
</dbReference>
<dbReference type="InterPro" id="IPR000182">
    <property type="entry name" value="GNAT_dom"/>
</dbReference>